<name>A0A8J3G2D5_9PROT</name>
<dbReference type="Gene3D" id="1.20.1560.10">
    <property type="entry name" value="ABC transporter type 1, transmembrane domain"/>
    <property type="match status" value="1"/>
</dbReference>
<evidence type="ECO:0000256" key="6">
    <source>
        <dbReference type="ARBA" id="ARBA00023136"/>
    </source>
</evidence>
<comment type="function">
    <text evidence="7">Part of an ABC transporter complex. Transmembrane domains (TMD) form a pore in the inner membrane and the ATP-binding domain (NBD) is responsible for energy generation.</text>
</comment>
<evidence type="ECO:0000256" key="3">
    <source>
        <dbReference type="ARBA" id="ARBA00022741"/>
    </source>
</evidence>
<evidence type="ECO:0000256" key="1">
    <source>
        <dbReference type="ARBA" id="ARBA00004651"/>
    </source>
</evidence>
<dbReference type="InterPro" id="IPR017871">
    <property type="entry name" value="ABC_transporter-like_CS"/>
</dbReference>
<dbReference type="InterPro" id="IPR039421">
    <property type="entry name" value="Type_1_exporter"/>
</dbReference>
<dbReference type="CDD" id="cd18552">
    <property type="entry name" value="ABC_6TM_MsbA_like"/>
    <property type="match status" value="1"/>
</dbReference>
<dbReference type="PROSITE" id="PS50929">
    <property type="entry name" value="ABC_TM1F"/>
    <property type="match status" value="1"/>
</dbReference>
<evidence type="ECO:0000259" key="9">
    <source>
        <dbReference type="PROSITE" id="PS50893"/>
    </source>
</evidence>
<keyword evidence="5 8" id="KW-1133">Transmembrane helix</keyword>
<dbReference type="Gene3D" id="3.40.50.300">
    <property type="entry name" value="P-loop containing nucleotide triphosphate hydrolases"/>
    <property type="match status" value="1"/>
</dbReference>
<dbReference type="EMBL" id="BMZH01000005">
    <property type="protein sequence ID" value="GHA93834.1"/>
    <property type="molecule type" value="Genomic_DNA"/>
</dbReference>
<dbReference type="PANTHER" id="PTHR43394:SF1">
    <property type="entry name" value="ATP-BINDING CASSETTE SUB-FAMILY B MEMBER 10, MITOCHONDRIAL"/>
    <property type="match status" value="1"/>
</dbReference>
<dbReference type="SMART" id="SM00382">
    <property type="entry name" value="AAA"/>
    <property type="match status" value="1"/>
</dbReference>
<organism evidence="11 12">
    <name type="scientific">Algimonas arctica</name>
    <dbReference type="NCBI Taxonomy" id="1479486"/>
    <lineage>
        <taxon>Bacteria</taxon>
        <taxon>Pseudomonadati</taxon>
        <taxon>Pseudomonadota</taxon>
        <taxon>Alphaproteobacteria</taxon>
        <taxon>Maricaulales</taxon>
        <taxon>Robiginitomaculaceae</taxon>
        <taxon>Algimonas</taxon>
    </lineage>
</organism>
<evidence type="ECO:0000256" key="8">
    <source>
        <dbReference type="SAM" id="Phobius"/>
    </source>
</evidence>
<evidence type="ECO:0000256" key="2">
    <source>
        <dbReference type="ARBA" id="ARBA00022692"/>
    </source>
</evidence>
<dbReference type="Proteomes" id="UP000634004">
    <property type="component" value="Unassembled WGS sequence"/>
</dbReference>
<dbReference type="GO" id="GO:0005886">
    <property type="term" value="C:plasma membrane"/>
    <property type="evidence" value="ECO:0007669"/>
    <property type="project" value="UniProtKB-SubCell"/>
</dbReference>
<evidence type="ECO:0000313" key="11">
    <source>
        <dbReference type="EMBL" id="GHA93834.1"/>
    </source>
</evidence>
<keyword evidence="6 8" id="KW-0472">Membrane</keyword>
<dbReference type="Pfam" id="PF00005">
    <property type="entry name" value="ABC_tran"/>
    <property type="match status" value="1"/>
</dbReference>
<dbReference type="InterPro" id="IPR011527">
    <property type="entry name" value="ABC1_TM_dom"/>
</dbReference>
<comment type="subcellular location">
    <subcellularLocation>
        <location evidence="1">Cell membrane</location>
        <topology evidence="1">Multi-pass membrane protein</topology>
    </subcellularLocation>
</comment>
<dbReference type="PROSITE" id="PS50893">
    <property type="entry name" value="ABC_TRANSPORTER_2"/>
    <property type="match status" value="1"/>
</dbReference>
<dbReference type="InterPro" id="IPR003439">
    <property type="entry name" value="ABC_transporter-like_ATP-bd"/>
</dbReference>
<dbReference type="InterPro" id="IPR036640">
    <property type="entry name" value="ABC1_TM_sf"/>
</dbReference>
<keyword evidence="4" id="KW-0067">ATP-binding</keyword>
<dbReference type="GO" id="GO:0016887">
    <property type="term" value="F:ATP hydrolysis activity"/>
    <property type="evidence" value="ECO:0007669"/>
    <property type="project" value="InterPro"/>
</dbReference>
<dbReference type="GO" id="GO:0015421">
    <property type="term" value="F:ABC-type oligopeptide transporter activity"/>
    <property type="evidence" value="ECO:0007669"/>
    <property type="project" value="TreeGrafter"/>
</dbReference>
<evidence type="ECO:0000256" key="7">
    <source>
        <dbReference type="ARBA" id="ARBA00024725"/>
    </source>
</evidence>
<reference evidence="11" key="2">
    <citation type="submission" date="2020-09" db="EMBL/GenBank/DDBJ databases">
        <authorList>
            <person name="Sun Q."/>
            <person name="Kim S."/>
        </authorList>
    </citation>
    <scope>NUCLEOTIDE SEQUENCE</scope>
    <source>
        <strain evidence="11">KCTC 32513</strain>
    </source>
</reference>
<feature type="domain" description="ABC transporter" evidence="9">
    <location>
        <begin position="354"/>
        <end position="588"/>
    </location>
</feature>
<dbReference type="RefSeq" id="WP_233354059.1">
    <property type="nucleotide sequence ID" value="NZ_BMZH01000005.1"/>
</dbReference>
<comment type="caution">
    <text evidence="11">The sequence shown here is derived from an EMBL/GenBank/DDBJ whole genome shotgun (WGS) entry which is preliminary data.</text>
</comment>
<reference evidence="11" key="1">
    <citation type="journal article" date="2014" name="Int. J. Syst. Evol. Microbiol.">
        <title>Complete genome sequence of Corynebacterium casei LMG S-19264T (=DSM 44701T), isolated from a smear-ripened cheese.</title>
        <authorList>
            <consortium name="US DOE Joint Genome Institute (JGI-PGF)"/>
            <person name="Walter F."/>
            <person name="Albersmeier A."/>
            <person name="Kalinowski J."/>
            <person name="Ruckert C."/>
        </authorList>
    </citation>
    <scope>NUCLEOTIDE SEQUENCE</scope>
    <source>
        <strain evidence="11">KCTC 32513</strain>
    </source>
</reference>
<keyword evidence="3" id="KW-0547">Nucleotide-binding</keyword>
<protein>
    <submittedName>
        <fullName evidence="11">ABC transporter permease</fullName>
    </submittedName>
</protein>
<evidence type="ECO:0000259" key="10">
    <source>
        <dbReference type="PROSITE" id="PS50929"/>
    </source>
</evidence>
<dbReference type="GO" id="GO:0005524">
    <property type="term" value="F:ATP binding"/>
    <property type="evidence" value="ECO:0007669"/>
    <property type="project" value="UniProtKB-KW"/>
</dbReference>
<keyword evidence="12" id="KW-1185">Reference proteome</keyword>
<evidence type="ECO:0000256" key="4">
    <source>
        <dbReference type="ARBA" id="ARBA00022840"/>
    </source>
</evidence>
<sequence length="591" mass="63436">MADLAPDAPNTDHQTSDDKAMIRRLWRDYLAPQRGRLIIAAVYMAIYAAATAAYIFVVKIVIDAAADGSSVVDYARMVLPIVIGVPFISAATNYLQRIATNHIALNAVADMQTHMYDAALDVDLATFNAEPSGTLISRFVSDVGVVSNALIRIIGNLVRDVLVVIFAVGVMLWQSWQLSAALLIFILALAPLIALSQKMRGSANDAQAHVGRITSELKESFDGARLIRSYGLEDRERARLGESFDTRIRLFLKLVSQQARVDPILEILGGFAIAAVMIFGIWLLRADVITPGEIAAVLTGVFMLAPKLRALGTMNNVVQEMLASLSRIFSVADMRSEIAEHTNAIILSDVRGAVALDNVHFTYPDGTTALEGVSIQAEPGQRIALVGPSGGGKSTILNLIPRLFDASAGRVLIDGHDVRDLSLSSLRSNIALVSQHVTLFSESVADNIVLGREDASRDEVIAAAKAADAHDFIMALPQGYDTVLGESGDTLSGGQRQRLSIARALLRDAPILLLDEATSALDAESESKVQAALERLSQGRTTIVIAHRLSTIAGADRVYVIEAGVVVEDGTEVDLRKKNGIFARLKSLQGG</sequence>
<dbReference type="SUPFAM" id="SSF90123">
    <property type="entry name" value="ABC transporter transmembrane region"/>
    <property type="match status" value="1"/>
</dbReference>
<feature type="domain" description="ABC transmembrane type-1" evidence="10">
    <location>
        <begin position="38"/>
        <end position="320"/>
    </location>
</feature>
<evidence type="ECO:0000256" key="5">
    <source>
        <dbReference type="ARBA" id="ARBA00022989"/>
    </source>
</evidence>
<dbReference type="PANTHER" id="PTHR43394">
    <property type="entry name" value="ATP-DEPENDENT PERMEASE MDL1, MITOCHONDRIAL"/>
    <property type="match status" value="1"/>
</dbReference>
<feature type="transmembrane region" description="Helical" evidence="8">
    <location>
        <begin position="263"/>
        <end position="282"/>
    </location>
</feature>
<feature type="transmembrane region" description="Helical" evidence="8">
    <location>
        <begin position="74"/>
        <end position="95"/>
    </location>
</feature>
<dbReference type="AlphaFoldDB" id="A0A8J3G2D5"/>
<evidence type="ECO:0000313" key="12">
    <source>
        <dbReference type="Proteomes" id="UP000634004"/>
    </source>
</evidence>
<dbReference type="SUPFAM" id="SSF52540">
    <property type="entry name" value="P-loop containing nucleoside triphosphate hydrolases"/>
    <property type="match status" value="1"/>
</dbReference>
<dbReference type="FunFam" id="3.40.50.300:FF:000218">
    <property type="entry name" value="Multidrug ABC transporter ATP-binding protein"/>
    <property type="match status" value="1"/>
</dbReference>
<keyword evidence="2 8" id="KW-0812">Transmembrane</keyword>
<proteinExistence type="predicted"/>
<dbReference type="PROSITE" id="PS00211">
    <property type="entry name" value="ABC_TRANSPORTER_1"/>
    <property type="match status" value="1"/>
</dbReference>
<dbReference type="InterPro" id="IPR027417">
    <property type="entry name" value="P-loop_NTPase"/>
</dbReference>
<feature type="transmembrane region" description="Helical" evidence="8">
    <location>
        <begin position="37"/>
        <end position="62"/>
    </location>
</feature>
<feature type="transmembrane region" description="Helical" evidence="8">
    <location>
        <begin position="179"/>
        <end position="195"/>
    </location>
</feature>
<dbReference type="Pfam" id="PF00664">
    <property type="entry name" value="ABC_membrane"/>
    <property type="match status" value="1"/>
</dbReference>
<dbReference type="InterPro" id="IPR003593">
    <property type="entry name" value="AAA+_ATPase"/>
</dbReference>
<accession>A0A8J3G2D5</accession>
<gene>
    <name evidence="11" type="ORF">GCM10009069_16160</name>
</gene>